<evidence type="ECO:0000313" key="1">
    <source>
        <dbReference type="EMBL" id="MDR7097066.1"/>
    </source>
</evidence>
<gene>
    <name evidence="1" type="ORF">J2X09_004835</name>
</gene>
<dbReference type="RefSeq" id="WP_204735357.1">
    <property type="nucleotide sequence ID" value="NZ_JAVDWE010000018.1"/>
</dbReference>
<evidence type="ECO:0008006" key="3">
    <source>
        <dbReference type="Google" id="ProtNLM"/>
    </source>
</evidence>
<reference evidence="1 2" key="1">
    <citation type="submission" date="2023-07" db="EMBL/GenBank/DDBJ databases">
        <title>Sorghum-associated microbial communities from plants grown in Nebraska, USA.</title>
        <authorList>
            <person name="Schachtman D."/>
        </authorList>
    </citation>
    <scope>NUCLEOTIDE SEQUENCE [LARGE SCALE GENOMIC DNA]</scope>
    <source>
        <strain evidence="1 2">BE240</strain>
    </source>
</reference>
<evidence type="ECO:0000313" key="2">
    <source>
        <dbReference type="Proteomes" id="UP001265550"/>
    </source>
</evidence>
<comment type="caution">
    <text evidence="1">The sequence shown here is derived from an EMBL/GenBank/DDBJ whole genome shotgun (WGS) entry which is preliminary data.</text>
</comment>
<dbReference type="Proteomes" id="UP001265550">
    <property type="component" value="Unassembled WGS sequence"/>
</dbReference>
<proteinExistence type="predicted"/>
<protein>
    <recommendedName>
        <fullName evidence="3">CHAT domain-containing protein</fullName>
    </recommendedName>
</protein>
<accession>A0ABU1VHV7</accession>
<name>A0ABU1VHV7_9BURK</name>
<keyword evidence="2" id="KW-1185">Reference proteome</keyword>
<sequence>MATIADVYIIESLHPEDEGNGRFEGVFLSHLLRLHGKNPQYRYVRTRGEFETAVRKFGASNYRYLHLSAHGDKNGICTTNQDDIDHEELGELLRPHMKGRRLFISSCKVVGTSLAKEVIAPELGTSLVGPTEAINFHAAALVWATIYHLVFSEDTQVMKRSTLLDNIRKACDLFKVQFAYFAKTSKNQRGFSQNLLTSGR</sequence>
<organism evidence="1 2">
    <name type="scientific">Hydrogenophaga laconesensis</name>
    <dbReference type="NCBI Taxonomy" id="1805971"/>
    <lineage>
        <taxon>Bacteria</taxon>
        <taxon>Pseudomonadati</taxon>
        <taxon>Pseudomonadota</taxon>
        <taxon>Betaproteobacteria</taxon>
        <taxon>Burkholderiales</taxon>
        <taxon>Comamonadaceae</taxon>
        <taxon>Hydrogenophaga</taxon>
    </lineage>
</organism>
<dbReference type="EMBL" id="JAVDWE010000018">
    <property type="protein sequence ID" value="MDR7097066.1"/>
    <property type="molecule type" value="Genomic_DNA"/>
</dbReference>